<dbReference type="EMBL" id="JACCBI010000001">
    <property type="protein sequence ID" value="NYD66320.1"/>
    <property type="molecule type" value="Genomic_DNA"/>
</dbReference>
<evidence type="ECO:0000313" key="2">
    <source>
        <dbReference type="EMBL" id="NYD66320.1"/>
    </source>
</evidence>
<dbReference type="Pfam" id="PF04954">
    <property type="entry name" value="SIP"/>
    <property type="match status" value="1"/>
</dbReference>
<dbReference type="PANTHER" id="PTHR30157:SF0">
    <property type="entry name" value="NADPH-DEPENDENT FERRIC-CHELATE REDUCTASE"/>
    <property type="match status" value="1"/>
</dbReference>
<dbReference type="InterPro" id="IPR039374">
    <property type="entry name" value="SIP_fam"/>
</dbReference>
<dbReference type="RefSeq" id="WP_129174532.1">
    <property type="nucleotide sequence ID" value="NZ_JACCBI010000001.1"/>
</dbReference>
<dbReference type="Proteomes" id="UP000581087">
    <property type="component" value="Unassembled WGS sequence"/>
</dbReference>
<dbReference type="EMBL" id="SDPM01000004">
    <property type="protein sequence ID" value="RXZ86644.1"/>
    <property type="molecule type" value="Genomic_DNA"/>
</dbReference>
<dbReference type="InterPro" id="IPR017938">
    <property type="entry name" value="Riboflavin_synthase-like_b-brl"/>
</dbReference>
<name>A0A4Q2M3Q9_9MICO</name>
<evidence type="ECO:0000259" key="1">
    <source>
        <dbReference type="PROSITE" id="PS51384"/>
    </source>
</evidence>
<reference evidence="2 5" key="2">
    <citation type="submission" date="2020-07" db="EMBL/GenBank/DDBJ databases">
        <title>Sequencing the genomes of 1000 actinobacteria strains.</title>
        <authorList>
            <person name="Klenk H.-P."/>
        </authorList>
    </citation>
    <scope>NUCLEOTIDE SEQUENCE [LARGE SCALE GENOMIC DNA]</scope>
    <source>
        <strain evidence="2 5">DSM 23870</strain>
    </source>
</reference>
<dbReference type="InterPro" id="IPR013113">
    <property type="entry name" value="SIP_FAD-bd"/>
</dbReference>
<dbReference type="InterPro" id="IPR039261">
    <property type="entry name" value="FNR_nucleotide-bd"/>
</dbReference>
<dbReference type="InterPro" id="IPR007037">
    <property type="entry name" value="SIP_rossman_dom"/>
</dbReference>
<dbReference type="Proteomes" id="UP000292686">
    <property type="component" value="Unassembled WGS sequence"/>
</dbReference>
<gene>
    <name evidence="2" type="ORF">BJ972_000839</name>
    <name evidence="3" type="ORF">ESP50_09655</name>
</gene>
<organism evidence="3 4">
    <name type="scientific">Agromyces atrinae</name>
    <dbReference type="NCBI Taxonomy" id="592376"/>
    <lineage>
        <taxon>Bacteria</taxon>
        <taxon>Bacillati</taxon>
        <taxon>Actinomycetota</taxon>
        <taxon>Actinomycetes</taxon>
        <taxon>Micrococcales</taxon>
        <taxon>Microbacteriaceae</taxon>
        <taxon>Agromyces</taxon>
    </lineage>
</organism>
<evidence type="ECO:0000313" key="3">
    <source>
        <dbReference type="EMBL" id="RXZ86644.1"/>
    </source>
</evidence>
<proteinExistence type="predicted"/>
<evidence type="ECO:0000313" key="4">
    <source>
        <dbReference type="Proteomes" id="UP000292686"/>
    </source>
</evidence>
<dbReference type="GO" id="GO:0016491">
    <property type="term" value="F:oxidoreductase activity"/>
    <property type="evidence" value="ECO:0007669"/>
    <property type="project" value="InterPro"/>
</dbReference>
<dbReference type="Gene3D" id="3.40.50.80">
    <property type="entry name" value="Nucleotide-binding domain of ferredoxin-NADP reductase (FNR) module"/>
    <property type="match status" value="1"/>
</dbReference>
<dbReference type="PANTHER" id="PTHR30157">
    <property type="entry name" value="FERRIC REDUCTASE, NADPH-DEPENDENT"/>
    <property type="match status" value="1"/>
</dbReference>
<protein>
    <submittedName>
        <fullName evidence="2">NADPH-dependent ferric siderophore reductase</fullName>
    </submittedName>
    <submittedName>
        <fullName evidence="3">Siderophore-interacting protein</fullName>
    </submittedName>
</protein>
<accession>A0A4Q2M3Q9</accession>
<dbReference type="AlphaFoldDB" id="A0A4Q2M3Q9"/>
<dbReference type="OrthoDB" id="3291337at2"/>
<sequence length="280" mass="30778">MSRSFSDSPNVLFRAFVATVRRVSTGFVRVTLRGDDLAELVPRGLDQRIKLLLPQGRYPDELRHAFLAESDWRSRWRSVPLSERPAMRSYTIGEARPESRELDIDFYVHARPGPGSAWALRAAVGDELLLSAPDRRLEQGTHGVQWAPGAARHVLIAGDETAFPAIAGIVRSLAGDARTDVAIETGHADDAELVTRWSPQAVVVERGDRRGGEALLEHVTEWAATHGSTAAAAGADFYAWCATESARVAEIRDVLARSGIDSDRIHVQGYWHDRERAGLA</sequence>
<comment type="caution">
    <text evidence="3">The sequence shown here is derived from an EMBL/GenBank/DDBJ whole genome shotgun (WGS) entry which is preliminary data.</text>
</comment>
<dbReference type="CDD" id="cd06193">
    <property type="entry name" value="siderophore_interacting"/>
    <property type="match status" value="1"/>
</dbReference>
<reference evidence="3 4" key="1">
    <citation type="submission" date="2019-01" db="EMBL/GenBank/DDBJ databases">
        <title>Agromyces.</title>
        <authorList>
            <person name="Li J."/>
        </authorList>
    </citation>
    <scope>NUCLEOTIDE SEQUENCE [LARGE SCALE GENOMIC DNA]</scope>
    <source>
        <strain evidence="3 4">DSM 23870</strain>
    </source>
</reference>
<feature type="domain" description="FAD-binding FR-type" evidence="1">
    <location>
        <begin position="10"/>
        <end position="148"/>
    </location>
</feature>
<dbReference type="SUPFAM" id="SSF63380">
    <property type="entry name" value="Riboflavin synthase domain-like"/>
    <property type="match status" value="1"/>
</dbReference>
<dbReference type="PROSITE" id="PS51384">
    <property type="entry name" value="FAD_FR"/>
    <property type="match status" value="1"/>
</dbReference>
<dbReference type="InterPro" id="IPR017927">
    <property type="entry name" value="FAD-bd_FR_type"/>
</dbReference>
<dbReference type="Pfam" id="PF08021">
    <property type="entry name" value="FAD_binding_9"/>
    <property type="match status" value="1"/>
</dbReference>
<keyword evidence="4" id="KW-1185">Reference proteome</keyword>
<evidence type="ECO:0000313" key="5">
    <source>
        <dbReference type="Proteomes" id="UP000581087"/>
    </source>
</evidence>
<dbReference type="Gene3D" id="2.40.30.10">
    <property type="entry name" value="Translation factors"/>
    <property type="match status" value="1"/>
</dbReference>